<accession>D5U8X9</accession>
<dbReference type="AlphaFoldDB" id="D5U8X9"/>
<dbReference type="KEGG" id="brm:Bmur_1056"/>
<dbReference type="EMBL" id="CP001959">
    <property type="protein sequence ID" value="ADG71152.1"/>
    <property type="molecule type" value="Genomic_DNA"/>
</dbReference>
<evidence type="ECO:0000313" key="2">
    <source>
        <dbReference type="Proteomes" id="UP000001915"/>
    </source>
</evidence>
<organism evidence="1 2">
    <name type="scientific">Brachyspira murdochii (strain ATCC 51284 / DSM 12563 / 56-150)</name>
    <name type="common">Serpulina murdochii</name>
    <dbReference type="NCBI Taxonomy" id="526224"/>
    <lineage>
        <taxon>Bacteria</taxon>
        <taxon>Pseudomonadati</taxon>
        <taxon>Spirochaetota</taxon>
        <taxon>Spirochaetia</taxon>
        <taxon>Brachyspirales</taxon>
        <taxon>Brachyspiraceae</taxon>
        <taxon>Brachyspira</taxon>
    </lineage>
</organism>
<sequence length="41" mass="4422">MAQNFYCEYCGAKYSSIASLTSGYCLKHPNGPNKGKHAPAL</sequence>
<reference evidence="1 2" key="1">
    <citation type="journal article" date="2010" name="Stand. Genomic Sci.">
        <title>Complete genome sequence of Brachyspira murdochii type strain (56-150).</title>
        <authorList>
            <person name="Pati A."/>
            <person name="Sikorski J."/>
            <person name="Gronow S."/>
            <person name="Munk C."/>
            <person name="Lapidus A."/>
            <person name="Copeland A."/>
            <person name="Glavina Del Tio T."/>
            <person name="Nolan M."/>
            <person name="Lucas S."/>
            <person name="Chen F."/>
            <person name="Tice H."/>
            <person name="Cheng J.F."/>
            <person name="Han C."/>
            <person name="Detter J.C."/>
            <person name="Bruce D."/>
            <person name="Tapia R."/>
            <person name="Goodwin L."/>
            <person name="Pitluck S."/>
            <person name="Liolios K."/>
            <person name="Ivanova N."/>
            <person name="Mavromatis K."/>
            <person name="Mikhailova N."/>
            <person name="Chen A."/>
            <person name="Palaniappan K."/>
            <person name="Land M."/>
            <person name="Hauser L."/>
            <person name="Chang Y.J."/>
            <person name="Jeffries C.D."/>
            <person name="Spring S."/>
            <person name="Rohde M."/>
            <person name="Goker M."/>
            <person name="Bristow J."/>
            <person name="Eisen J.A."/>
            <person name="Markowitz V."/>
            <person name="Hugenholtz P."/>
            <person name="Kyrpides N.C."/>
            <person name="Klenk H.P."/>
        </authorList>
    </citation>
    <scope>NUCLEOTIDE SEQUENCE [LARGE SCALE GENOMIC DNA]</scope>
    <source>
        <strain evidence="2">ATCC 51284 / DSM 12563 / 56-150</strain>
    </source>
</reference>
<proteinExistence type="predicted"/>
<dbReference type="RefSeq" id="WP_008730922.1">
    <property type="nucleotide sequence ID" value="NC_014150.1"/>
</dbReference>
<name>D5U8X9_BRAM5</name>
<protein>
    <recommendedName>
        <fullName evidence="3">C2H2-type domain-containing protein</fullName>
    </recommendedName>
</protein>
<evidence type="ECO:0000313" key="1">
    <source>
        <dbReference type="EMBL" id="ADG71152.1"/>
    </source>
</evidence>
<gene>
    <name evidence="1" type="ordered locus">Bmur_1056</name>
</gene>
<dbReference type="HOGENOM" id="CLU_3266662_0_0_12"/>
<evidence type="ECO:0008006" key="3">
    <source>
        <dbReference type="Google" id="ProtNLM"/>
    </source>
</evidence>
<dbReference type="Proteomes" id="UP000001915">
    <property type="component" value="Chromosome"/>
</dbReference>